<keyword evidence="4" id="KW-0547">Nucleotide-binding</keyword>
<dbReference type="Pfam" id="PF14524">
    <property type="entry name" value="Wzt_C"/>
    <property type="match status" value="1"/>
</dbReference>
<protein>
    <submittedName>
        <fullName evidence="7">ABC transporter ATP-binding protein</fullName>
    </submittedName>
</protein>
<dbReference type="Pfam" id="PF00005">
    <property type="entry name" value="ABC_tran"/>
    <property type="match status" value="1"/>
</dbReference>
<name>A0ABS0EP88_9BURK</name>
<dbReference type="RefSeq" id="WP_195874658.1">
    <property type="nucleotide sequence ID" value="NZ_JADOEL010000002.1"/>
</dbReference>
<evidence type="ECO:0000256" key="2">
    <source>
        <dbReference type="ARBA" id="ARBA00022448"/>
    </source>
</evidence>
<feature type="domain" description="ABC transporter" evidence="6">
    <location>
        <begin position="44"/>
        <end position="271"/>
    </location>
</feature>
<sequence length="438" mass="48210">MTTSEFAIRVQGLGKKYTIGHQDKSEGYLSLRDSLTQGTRQLAQQAFNIISGRQHAPRTRNEDIWVLDDVSFDITPGEVVGIIGKNGAGKSTLLKVLTRITDLSRGRIEINGRVASLLEVGTGFHPELTGRENIYLNGSILGMSRAEIKKKFDTIVDFAGVEKFLDTPVKRYSSGMYVRLAFAVASHLDPEILLIDEVLAVGDMEFQKKCLGRMDEVAKDGRTVLFVSHSLPMVSSLCSSCILLDSGRVVAQGSTSDIVLRYQTGADVNSSKIDFGNKTNPPGDEYVTLDSAWVENSANAQTLEFSIFEPIRLCIRFRVNKTLSKSPLPNVHVTDSAGNYVFVASPHNWNEQTAIAPNEYTACCVIPAHLLNDGMFSVGIAVNHFQNGLSTAFFIQHALSFYVLDRIEQNPLRQESGWAGRIPGVIRPLLDWNIVGGR</sequence>
<dbReference type="PANTHER" id="PTHR46743:SF2">
    <property type="entry name" value="TEICHOIC ACIDS EXPORT ATP-BINDING PROTEIN TAGH"/>
    <property type="match status" value="1"/>
</dbReference>
<evidence type="ECO:0000256" key="5">
    <source>
        <dbReference type="ARBA" id="ARBA00022840"/>
    </source>
</evidence>
<dbReference type="Gene3D" id="3.40.50.300">
    <property type="entry name" value="P-loop containing nucleotide triphosphate hydrolases"/>
    <property type="match status" value="1"/>
</dbReference>
<gene>
    <name evidence="7" type="ORF">IXC47_03125</name>
</gene>
<evidence type="ECO:0000256" key="3">
    <source>
        <dbReference type="ARBA" id="ARBA00022475"/>
    </source>
</evidence>
<proteinExistence type="inferred from homology"/>
<keyword evidence="3" id="KW-0472">Membrane</keyword>
<dbReference type="PROSITE" id="PS50893">
    <property type="entry name" value="ABC_TRANSPORTER_2"/>
    <property type="match status" value="1"/>
</dbReference>
<dbReference type="PANTHER" id="PTHR46743">
    <property type="entry name" value="TEICHOIC ACIDS EXPORT ATP-BINDING PROTEIN TAGH"/>
    <property type="match status" value="1"/>
</dbReference>
<dbReference type="InterPro" id="IPR050683">
    <property type="entry name" value="Bact_Polysacc_Export_ATP-bd"/>
</dbReference>
<reference evidence="7 8" key="1">
    <citation type="submission" date="2020-11" db="EMBL/GenBank/DDBJ databases">
        <title>WGS of Herminiimonas contaminans strain Marseille-Q4544 isolated from planarians Schmidtea mediterranea.</title>
        <authorList>
            <person name="Kangale L."/>
        </authorList>
    </citation>
    <scope>NUCLEOTIDE SEQUENCE [LARGE SCALE GENOMIC DNA]</scope>
    <source>
        <strain evidence="7 8">Marseille-Q4544</strain>
    </source>
</reference>
<dbReference type="CDD" id="cd03220">
    <property type="entry name" value="ABC_KpsT_Wzt"/>
    <property type="match status" value="1"/>
</dbReference>
<evidence type="ECO:0000313" key="7">
    <source>
        <dbReference type="EMBL" id="MBF8176670.1"/>
    </source>
</evidence>
<dbReference type="InterPro" id="IPR003593">
    <property type="entry name" value="AAA+_ATPase"/>
</dbReference>
<keyword evidence="2" id="KW-0813">Transport</keyword>
<dbReference type="InterPro" id="IPR029439">
    <property type="entry name" value="Wzt_C"/>
</dbReference>
<dbReference type="CDD" id="cd10147">
    <property type="entry name" value="Wzt_C-like"/>
    <property type="match status" value="1"/>
</dbReference>
<accession>A0ABS0EP88</accession>
<dbReference type="Proteomes" id="UP000657372">
    <property type="component" value="Unassembled WGS sequence"/>
</dbReference>
<keyword evidence="5 7" id="KW-0067">ATP-binding</keyword>
<evidence type="ECO:0000256" key="4">
    <source>
        <dbReference type="ARBA" id="ARBA00022741"/>
    </source>
</evidence>
<organism evidence="7 8">
    <name type="scientific">Herminiimonas contaminans</name>
    <dbReference type="NCBI Taxonomy" id="1111140"/>
    <lineage>
        <taxon>Bacteria</taxon>
        <taxon>Pseudomonadati</taxon>
        <taxon>Pseudomonadota</taxon>
        <taxon>Betaproteobacteria</taxon>
        <taxon>Burkholderiales</taxon>
        <taxon>Oxalobacteraceae</taxon>
        <taxon>Herminiimonas</taxon>
    </lineage>
</organism>
<dbReference type="SUPFAM" id="SSF52540">
    <property type="entry name" value="P-loop containing nucleoside triphosphate hydrolases"/>
    <property type="match status" value="1"/>
</dbReference>
<evidence type="ECO:0000259" key="6">
    <source>
        <dbReference type="PROSITE" id="PS50893"/>
    </source>
</evidence>
<dbReference type="SMART" id="SM00382">
    <property type="entry name" value="AAA"/>
    <property type="match status" value="1"/>
</dbReference>
<dbReference type="EMBL" id="JADOEL010000002">
    <property type="protein sequence ID" value="MBF8176670.1"/>
    <property type="molecule type" value="Genomic_DNA"/>
</dbReference>
<keyword evidence="8" id="KW-1185">Reference proteome</keyword>
<dbReference type="InterPro" id="IPR003439">
    <property type="entry name" value="ABC_transporter-like_ATP-bd"/>
</dbReference>
<evidence type="ECO:0000313" key="8">
    <source>
        <dbReference type="Proteomes" id="UP000657372"/>
    </source>
</evidence>
<dbReference type="InterPro" id="IPR015860">
    <property type="entry name" value="ABC_transpr_TagH-like"/>
</dbReference>
<dbReference type="InterPro" id="IPR027417">
    <property type="entry name" value="P-loop_NTPase"/>
</dbReference>
<evidence type="ECO:0000256" key="1">
    <source>
        <dbReference type="ARBA" id="ARBA00005417"/>
    </source>
</evidence>
<comment type="caution">
    <text evidence="7">The sequence shown here is derived from an EMBL/GenBank/DDBJ whole genome shotgun (WGS) entry which is preliminary data.</text>
</comment>
<keyword evidence="3" id="KW-1003">Cell membrane</keyword>
<comment type="similarity">
    <text evidence="1">Belongs to the ABC transporter superfamily.</text>
</comment>
<dbReference type="GO" id="GO:0005524">
    <property type="term" value="F:ATP binding"/>
    <property type="evidence" value="ECO:0007669"/>
    <property type="project" value="UniProtKB-KW"/>
</dbReference>